<evidence type="ECO:0000313" key="3">
    <source>
        <dbReference type="Proteomes" id="UP000030645"/>
    </source>
</evidence>
<protein>
    <submittedName>
        <fullName evidence="1">Uncharacterized protein</fullName>
    </submittedName>
</protein>
<evidence type="ECO:0000313" key="2">
    <source>
        <dbReference type="EMBL" id="EXC31243.1"/>
    </source>
</evidence>
<proteinExistence type="predicted"/>
<evidence type="ECO:0000313" key="1">
    <source>
        <dbReference type="EMBL" id="EXC16775.1"/>
    </source>
</evidence>
<sequence length="62" mass="7268">MAKNHKYPTNYSPQITNHKLTRDGQALIHESTQPPNLGVLWYEGWSEEMIERVGRMENVKNE</sequence>
<dbReference type="Proteomes" id="UP000030645">
    <property type="component" value="Unassembled WGS sequence"/>
</dbReference>
<dbReference type="EMBL" id="KE346246">
    <property type="protein sequence ID" value="EXC31243.1"/>
    <property type="molecule type" value="Genomic_DNA"/>
</dbReference>
<name>W9RXU8_9ROSA</name>
<dbReference type="EMBL" id="KE345800">
    <property type="protein sequence ID" value="EXC16775.1"/>
    <property type="molecule type" value="Genomic_DNA"/>
</dbReference>
<reference evidence="1" key="2">
    <citation type="submission" date="2013-06" db="EMBL/GenBank/DDBJ databases">
        <title>Draft Genome Sequence of a Mulberry Tree, Morus notabilis C.K. Schn.</title>
        <authorList>
            <person name="He N."/>
            <person name="Zhao S."/>
        </authorList>
    </citation>
    <scope>NUCLEOTIDE SEQUENCE</scope>
</reference>
<gene>
    <name evidence="2" type="ORF">L484_002088</name>
    <name evidence="1" type="ORF">L484_013356</name>
</gene>
<accession>W9RXU8</accession>
<dbReference type="AlphaFoldDB" id="W9RXU8"/>
<keyword evidence="3" id="KW-1185">Reference proteome</keyword>
<organism evidence="1 3">
    <name type="scientific">Morus notabilis</name>
    <dbReference type="NCBI Taxonomy" id="981085"/>
    <lineage>
        <taxon>Eukaryota</taxon>
        <taxon>Viridiplantae</taxon>
        <taxon>Streptophyta</taxon>
        <taxon>Embryophyta</taxon>
        <taxon>Tracheophyta</taxon>
        <taxon>Spermatophyta</taxon>
        <taxon>Magnoliopsida</taxon>
        <taxon>eudicotyledons</taxon>
        <taxon>Gunneridae</taxon>
        <taxon>Pentapetalae</taxon>
        <taxon>rosids</taxon>
        <taxon>fabids</taxon>
        <taxon>Rosales</taxon>
        <taxon>Moraceae</taxon>
        <taxon>Moreae</taxon>
        <taxon>Morus</taxon>
    </lineage>
</organism>
<reference evidence="3" key="1">
    <citation type="submission" date="2013-01" db="EMBL/GenBank/DDBJ databases">
        <title>Draft Genome Sequence of a Mulberry Tree, Morus notabilis C.K. Schneid.</title>
        <authorList>
            <person name="He N."/>
            <person name="Zhao S."/>
        </authorList>
    </citation>
    <scope>NUCLEOTIDE SEQUENCE</scope>
</reference>